<dbReference type="InterPro" id="IPR002110">
    <property type="entry name" value="Ankyrin_rpt"/>
</dbReference>
<dbReference type="Gene3D" id="1.25.40.20">
    <property type="entry name" value="Ankyrin repeat-containing domain"/>
    <property type="match status" value="2"/>
</dbReference>
<organism evidence="1 2">
    <name type="scientific">Rhynchospora pubera</name>
    <dbReference type="NCBI Taxonomy" id="906938"/>
    <lineage>
        <taxon>Eukaryota</taxon>
        <taxon>Viridiplantae</taxon>
        <taxon>Streptophyta</taxon>
        <taxon>Embryophyta</taxon>
        <taxon>Tracheophyta</taxon>
        <taxon>Spermatophyta</taxon>
        <taxon>Magnoliopsida</taxon>
        <taxon>Liliopsida</taxon>
        <taxon>Poales</taxon>
        <taxon>Cyperaceae</taxon>
        <taxon>Cyperoideae</taxon>
        <taxon>Rhynchosporeae</taxon>
        <taxon>Rhynchospora</taxon>
    </lineage>
</organism>
<dbReference type="PANTHER" id="PTHR24121">
    <property type="entry name" value="NO MECHANORECEPTOR POTENTIAL C, ISOFORM D-RELATED"/>
    <property type="match status" value="1"/>
</dbReference>
<name>A0AAV8D0W1_9POAL</name>
<evidence type="ECO:0000313" key="2">
    <source>
        <dbReference type="Proteomes" id="UP001140206"/>
    </source>
</evidence>
<comment type="caution">
    <text evidence="1">The sequence shown here is derived from an EMBL/GenBank/DDBJ whole genome shotgun (WGS) entry which is preliminary data.</text>
</comment>
<gene>
    <name evidence="1" type="ORF">LUZ62_071251</name>
</gene>
<accession>A0AAV8D0W1</accession>
<dbReference type="AlphaFoldDB" id="A0AAV8D0W1"/>
<evidence type="ECO:0000313" key="1">
    <source>
        <dbReference type="EMBL" id="KAJ4760876.1"/>
    </source>
</evidence>
<reference evidence="1" key="1">
    <citation type="submission" date="2022-08" db="EMBL/GenBank/DDBJ databases">
        <authorList>
            <person name="Marques A."/>
        </authorList>
    </citation>
    <scope>NUCLEOTIDE SEQUENCE</scope>
    <source>
        <strain evidence="1">RhyPub2mFocal</strain>
        <tissue evidence="1">Leaves</tissue>
    </source>
</reference>
<dbReference type="PANTHER" id="PTHR24121:SF19">
    <property type="entry name" value="OS11G0247700 PROTEIN"/>
    <property type="match status" value="1"/>
</dbReference>
<proteinExistence type="predicted"/>
<dbReference type="SMART" id="SM00248">
    <property type="entry name" value="ANK"/>
    <property type="match status" value="3"/>
</dbReference>
<dbReference type="InterPro" id="IPR036770">
    <property type="entry name" value="Ankyrin_rpt-contain_sf"/>
</dbReference>
<dbReference type="Pfam" id="PF12796">
    <property type="entry name" value="Ank_2"/>
    <property type="match status" value="1"/>
</dbReference>
<dbReference type="EMBL" id="JAMFTS010000004">
    <property type="protein sequence ID" value="KAJ4760876.1"/>
    <property type="molecule type" value="Genomic_DNA"/>
</dbReference>
<dbReference type="SUPFAM" id="SSF48403">
    <property type="entry name" value="Ankyrin repeat"/>
    <property type="match status" value="1"/>
</dbReference>
<sequence length="197" mass="21729">MDWLLLKACSTGNLDQFEQLILHDPNIVLSVTPHRNNCLHIAAMLGRDKFAMEVWSRFPLLFSSTNKDGETPLMAALMAANQALASDMLNAASELLQRDIEAGQQFNNMLLQTDKRGDNALHHAIRNGFEDLALQLLEKNQHLSVKPNKIAESPMCMAVRKGYSKVVERLLEIPSAVDSGPRNYSALHTAVAAGHTG</sequence>
<protein>
    <submittedName>
        <fullName evidence="1">Ankyrin repeat-containing protein</fullName>
    </submittedName>
</protein>
<dbReference type="Proteomes" id="UP001140206">
    <property type="component" value="Chromosome 4"/>
</dbReference>
<keyword evidence="2" id="KW-1185">Reference proteome</keyword>